<dbReference type="InterPro" id="IPR002513">
    <property type="entry name" value="Tn3_Tnp_DDE_dom"/>
</dbReference>
<feature type="domain" description="Tn3 transposase DDE" evidence="1">
    <location>
        <begin position="7"/>
        <end position="54"/>
    </location>
</feature>
<reference evidence="2" key="1">
    <citation type="submission" date="2022-10" db="EMBL/GenBank/DDBJ databases">
        <title>The complete genomes of actinobacterial strains from the NBC collection.</title>
        <authorList>
            <person name="Joergensen T.S."/>
            <person name="Alvarez Arevalo M."/>
            <person name="Sterndorff E.B."/>
            <person name="Faurdal D."/>
            <person name="Vuksanovic O."/>
            <person name="Mourched A.-S."/>
            <person name="Charusanti P."/>
            <person name="Shaw S."/>
            <person name="Blin K."/>
            <person name="Weber T."/>
        </authorList>
    </citation>
    <scope>NUCLEOTIDE SEQUENCE</scope>
    <source>
        <strain evidence="2">NBC_00119</strain>
    </source>
</reference>
<proteinExistence type="predicted"/>
<organism evidence="2">
    <name type="scientific">Streptomyces sp. NBC_00119</name>
    <dbReference type="NCBI Taxonomy" id="2975659"/>
    <lineage>
        <taxon>Bacteria</taxon>
        <taxon>Bacillati</taxon>
        <taxon>Actinomycetota</taxon>
        <taxon>Actinomycetes</taxon>
        <taxon>Kitasatosporales</taxon>
        <taxon>Streptomycetaceae</taxon>
        <taxon>Streptomyces</taxon>
    </lineage>
</organism>
<evidence type="ECO:0000259" key="1">
    <source>
        <dbReference type="Pfam" id="PF01526"/>
    </source>
</evidence>
<dbReference type="AlphaFoldDB" id="A0AAU1UL44"/>
<evidence type="ECO:0000313" key="2">
    <source>
        <dbReference type="EMBL" id="WTS17958.1"/>
    </source>
</evidence>
<dbReference type="GO" id="GO:0006313">
    <property type="term" value="P:DNA transposition"/>
    <property type="evidence" value="ECO:0007669"/>
    <property type="project" value="InterPro"/>
</dbReference>
<name>A0AAU1UL44_9ACTN</name>
<dbReference type="EMBL" id="CP108195">
    <property type="protein sequence ID" value="WTS17958.1"/>
    <property type="molecule type" value="Genomic_DNA"/>
</dbReference>
<dbReference type="Pfam" id="PF01526">
    <property type="entry name" value="DDE_Tnp_Tn3"/>
    <property type="match status" value="1"/>
</dbReference>
<sequence>MAWGQPGALGLVPNAVVLWPTRHVDAAVGQLRVQGHEIRDAGVARLSPLKHRNLHVSAATASRPPPRPL</sequence>
<protein>
    <submittedName>
        <fullName evidence="2">Transposase</fullName>
    </submittedName>
</protein>
<dbReference type="GO" id="GO:0004803">
    <property type="term" value="F:transposase activity"/>
    <property type="evidence" value="ECO:0007669"/>
    <property type="project" value="InterPro"/>
</dbReference>
<gene>
    <name evidence="2" type="ORF">OHU69_47255</name>
</gene>
<accession>A0AAU1UL44</accession>